<dbReference type="Proteomes" id="UP000318313">
    <property type="component" value="Chromosome"/>
</dbReference>
<gene>
    <name evidence="3" type="ORF">Enr17x_26530</name>
</gene>
<accession>A0A518IBY5</accession>
<dbReference type="RefSeq" id="WP_145309244.1">
    <property type="nucleotide sequence ID" value="NZ_CP037452.1"/>
</dbReference>
<feature type="transmembrane region" description="Helical" evidence="2">
    <location>
        <begin position="399"/>
        <end position="418"/>
    </location>
</feature>
<organism evidence="3 4">
    <name type="scientific">Gimesia fumaroli</name>
    <dbReference type="NCBI Taxonomy" id="2527976"/>
    <lineage>
        <taxon>Bacteria</taxon>
        <taxon>Pseudomonadati</taxon>
        <taxon>Planctomycetota</taxon>
        <taxon>Planctomycetia</taxon>
        <taxon>Planctomycetales</taxon>
        <taxon>Planctomycetaceae</taxon>
        <taxon>Gimesia</taxon>
    </lineage>
</organism>
<proteinExistence type="predicted"/>
<sequence>MRRFLTSLAVLGALLTSTVIWACSVPVFRYALERWPADKYNAVVFYRGALNADQKKLVTQFDKEGAIGQKSANVELRLVNLEEKTAPEDLELWKKQKSETLPLLVVRTPLPAPVPNGFWSGELSEENLVRLIDSPLRQNIARQLIKGQTAVWVFLESGNPEKDKAAYELLAKELKRMEKTLKLPEIEQADIEQGLVSVSPDSLKLQFSVEKCSRDDSVEKYFTQMLLATENDLKDFGDEPMALPVFGRGRVLYALIGKGINPGTIEQACRDLTGPCTCQVKDQNPGTDLLMAVNWENLVTPATQDEKELPPLTGLIGFSKETNETSEAIKMPAALKNGQAENKTDSKQTEPTDGANKSTPTQEVTAASGAAASSSAEQPSANATETLESSQGSTLFRNLIIMASLVIVLILGASYMLMVRK</sequence>
<evidence type="ECO:0000256" key="1">
    <source>
        <dbReference type="SAM" id="MobiDB-lite"/>
    </source>
</evidence>
<name>A0A518IBY5_9PLAN</name>
<dbReference type="OrthoDB" id="290552at2"/>
<feature type="compositionally biased region" description="Low complexity" evidence="1">
    <location>
        <begin position="366"/>
        <end position="383"/>
    </location>
</feature>
<reference evidence="3 4" key="1">
    <citation type="submission" date="2019-03" db="EMBL/GenBank/DDBJ databases">
        <title>Deep-cultivation of Planctomycetes and their phenomic and genomic characterization uncovers novel biology.</title>
        <authorList>
            <person name="Wiegand S."/>
            <person name="Jogler M."/>
            <person name="Boedeker C."/>
            <person name="Pinto D."/>
            <person name="Vollmers J."/>
            <person name="Rivas-Marin E."/>
            <person name="Kohn T."/>
            <person name="Peeters S.H."/>
            <person name="Heuer A."/>
            <person name="Rast P."/>
            <person name="Oberbeckmann S."/>
            <person name="Bunk B."/>
            <person name="Jeske O."/>
            <person name="Meyerdierks A."/>
            <person name="Storesund J.E."/>
            <person name="Kallscheuer N."/>
            <person name="Luecker S."/>
            <person name="Lage O.M."/>
            <person name="Pohl T."/>
            <person name="Merkel B.J."/>
            <person name="Hornburger P."/>
            <person name="Mueller R.-W."/>
            <person name="Bruemmer F."/>
            <person name="Labrenz M."/>
            <person name="Spormann A.M."/>
            <person name="Op den Camp H."/>
            <person name="Overmann J."/>
            <person name="Amann R."/>
            <person name="Jetten M.S.M."/>
            <person name="Mascher T."/>
            <person name="Medema M.H."/>
            <person name="Devos D.P."/>
            <person name="Kaster A.-K."/>
            <person name="Ovreas L."/>
            <person name="Rohde M."/>
            <person name="Galperin M.Y."/>
            <person name="Jogler C."/>
        </authorList>
    </citation>
    <scope>NUCLEOTIDE SEQUENCE [LARGE SCALE GENOMIC DNA]</scope>
    <source>
        <strain evidence="3 4">Enr17</strain>
    </source>
</reference>
<keyword evidence="2" id="KW-0812">Transmembrane</keyword>
<evidence type="ECO:0000313" key="4">
    <source>
        <dbReference type="Proteomes" id="UP000318313"/>
    </source>
</evidence>
<protein>
    <submittedName>
        <fullName evidence="3">Uncharacterized protein</fullName>
    </submittedName>
</protein>
<feature type="compositionally biased region" description="Polar residues" evidence="1">
    <location>
        <begin position="351"/>
        <end position="365"/>
    </location>
</feature>
<keyword evidence="4" id="KW-1185">Reference proteome</keyword>
<dbReference type="KEGG" id="gfm:Enr17x_26530"/>
<dbReference type="AlphaFoldDB" id="A0A518IBY5"/>
<keyword evidence="2" id="KW-0472">Membrane</keyword>
<evidence type="ECO:0000313" key="3">
    <source>
        <dbReference type="EMBL" id="QDV50612.1"/>
    </source>
</evidence>
<keyword evidence="2" id="KW-1133">Transmembrane helix</keyword>
<dbReference type="EMBL" id="CP037452">
    <property type="protein sequence ID" value="QDV50612.1"/>
    <property type="molecule type" value="Genomic_DNA"/>
</dbReference>
<evidence type="ECO:0000256" key="2">
    <source>
        <dbReference type="SAM" id="Phobius"/>
    </source>
</evidence>
<feature type="region of interest" description="Disordered" evidence="1">
    <location>
        <begin position="333"/>
        <end position="386"/>
    </location>
</feature>